<organism evidence="1 2">
    <name type="scientific">Saccharolobus caldissimus</name>
    <dbReference type="NCBI Taxonomy" id="1702097"/>
    <lineage>
        <taxon>Archaea</taxon>
        <taxon>Thermoproteota</taxon>
        <taxon>Thermoprotei</taxon>
        <taxon>Sulfolobales</taxon>
        <taxon>Sulfolobaceae</taxon>
        <taxon>Saccharolobus</taxon>
    </lineage>
</organism>
<accession>A0AAQ4CPK2</accession>
<dbReference type="RefSeq" id="WP_229571709.1">
    <property type="nucleotide sequence ID" value="NZ_AP025226.1"/>
</dbReference>
<gene>
    <name evidence="1" type="ORF">SACC_07500</name>
</gene>
<dbReference type="Proteomes" id="UP001319921">
    <property type="component" value="Chromosome"/>
</dbReference>
<evidence type="ECO:0000313" key="1">
    <source>
        <dbReference type="EMBL" id="BDB97733.1"/>
    </source>
</evidence>
<dbReference type="AlphaFoldDB" id="A0AAQ4CPK2"/>
<evidence type="ECO:0008006" key="3">
    <source>
        <dbReference type="Google" id="ProtNLM"/>
    </source>
</evidence>
<dbReference type="CDD" id="cd22234">
    <property type="entry name" value="RHH_MobB-like"/>
    <property type="match status" value="1"/>
</dbReference>
<dbReference type="InterPro" id="IPR013321">
    <property type="entry name" value="Arc_rbn_hlx_hlx"/>
</dbReference>
<dbReference type="KEGG" id="scas:SACC_07500"/>
<keyword evidence="2" id="KW-1185">Reference proteome</keyword>
<reference evidence="1 2" key="1">
    <citation type="journal article" date="2022" name="Microbiol. Resour. Announc.">
        <title>Complete Genome Sequence of the Hyperthermophilic and Acidophilic Archaeon Saccharolobus caldissimus Strain HS-3T.</title>
        <authorList>
            <person name="Sakai H.D."/>
            <person name="Kurosawa N."/>
        </authorList>
    </citation>
    <scope>NUCLEOTIDE SEQUENCE [LARGE SCALE GENOMIC DNA]</scope>
    <source>
        <strain evidence="1 2">JCM32116</strain>
    </source>
</reference>
<dbReference type="EMBL" id="AP025226">
    <property type="protein sequence ID" value="BDB97733.1"/>
    <property type="molecule type" value="Genomic_DNA"/>
</dbReference>
<dbReference type="Gene3D" id="1.10.1220.10">
    <property type="entry name" value="Met repressor-like"/>
    <property type="match status" value="1"/>
</dbReference>
<proteinExistence type="predicted"/>
<evidence type="ECO:0000313" key="2">
    <source>
        <dbReference type="Proteomes" id="UP001319921"/>
    </source>
</evidence>
<name>A0AAQ4CPK2_9CREN</name>
<sequence length="51" mass="6123">MKQRIALLIRLREEDKKLIEELAKRYDISEADIVRIALKEFIERHEVKVSS</sequence>
<dbReference type="GeneID" id="68865489"/>
<protein>
    <recommendedName>
        <fullName evidence="3">CopG family transcriptional regulator</fullName>
    </recommendedName>
</protein>
<dbReference type="GO" id="GO:0006355">
    <property type="term" value="P:regulation of DNA-templated transcription"/>
    <property type="evidence" value="ECO:0007669"/>
    <property type="project" value="InterPro"/>
</dbReference>